<keyword evidence="4 6" id="KW-1133">Transmembrane helix</keyword>
<dbReference type="Pfam" id="PF00482">
    <property type="entry name" value="T2SSF"/>
    <property type="match status" value="1"/>
</dbReference>
<keyword evidence="2" id="KW-1003">Cell membrane</keyword>
<dbReference type="EMBL" id="VIVQ01000002">
    <property type="protein sequence ID" value="TWE10002.1"/>
    <property type="molecule type" value="Genomic_DNA"/>
</dbReference>
<name>A0A561E328_9MICO</name>
<evidence type="ECO:0000256" key="3">
    <source>
        <dbReference type="ARBA" id="ARBA00022692"/>
    </source>
</evidence>
<comment type="caution">
    <text evidence="8">The sequence shown here is derived from an EMBL/GenBank/DDBJ whole genome shotgun (WGS) entry which is preliminary data.</text>
</comment>
<evidence type="ECO:0000313" key="9">
    <source>
        <dbReference type="Proteomes" id="UP000318297"/>
    </source>
</evidence>
<comment type="subcellular location">
    <subcellularLocation>
        <location evidence="1">Cell membrane</location>
        <topology evidence="1">Multi-pass membrane protein</topology>
    </subcellularLocation>
</comment>
<feature type="transmembrane region" description="Helical" evidence="6">
    <location>
        <begin position="184"/>
        <end position="202"/>
    </location>
</feature>
<keyword evidence="3 6" id="KW-0812">Transmembrane</keyword>
<dbReference type="PANTHER" id="PTHR35007">
    <property type="entry name" value="INTEGRAL MEMBRANE PROTEIN-RELATED"/>
    <property type="match status" value="1"/>
</dbReference>
<reference evidence="8 9" key="1">
    <citation type="submission" date="2019-06" db="EMBL/GenBank/DDBJ databases">
        <title>Sequencing the genomes of 1000 actinobacteria strains.</title>
        <authorList>
            <person name="Klenk H.-P."/>
        </authorList>
    </citation>
    <scope>NUCLEOTIDE SEQUENCE [LARGE SCALE GENOMIC DNA]</scope>
    <source>
        <strain evidence="8 9">DSM 19560</strain>
    </source>
</reference>
<dbReference type="AlphaFoldDB" id="A0A561E328"/>
<dbReference type="RefSeq" id="WP_145228742.1">
    <property type="nucleotide sequence ID" value="NZ_VIVQ01000002.1"/>
</dbReference>
<feature type="domain" description="Type II secretion system protein GspF" evidence="7">
    <location>
        <begin position="88"/>
        <end position="195"/>
    </location>
</feature>
<feature type="transmembrane region" description="Helical" evidence="6">
    <location>
        <begin position="208"/>
        <end position="226"/>
    </location>
</feature>
<protein>
    <submittedName>
        <fullName evidence="8">Type II secretion system (T2SS) protein F</fullName>
    </submittedName>
</protein>
<dbReference type="Proteomes" id="UP000318297">
    <property type="component" value="Unassembled WGS sequence"/>
</dbReference>
<keyword evidence="9" id="KW-1185">Reference proteome</keyword>
<evidence type="ECO:0000256" key="6">
    <source>
        <dbReference type="SAM" id="Phobius"/>
    </source>
</evidence>
<evidence type="ECO:0000256" key="4">
    <source>
        <dbReference type="ARBA" id="ARBA00022989"/>
    </source>
</evidence>
<keyword evidence="5 6" id="KW-0472">Membrane</keyword>
<evidence type="ECO:0000313" key="8">
    <source>
        <dbReference type="EMBL" id="TWE10002.1"/>
    </source>
</evidence>
<organism evidence="8 9">
    <name type="scientific">Rudaeicoccus suwonensis</name>
    <dbReference type="NCBI Taxonomy" id="657409"/>
    <lineage>
        <taxon>Bacteria</taxon>
        <taxon>Bacillati</taxon>
        <taxon>Actinomycetota</taxon>
        <taxon>Actinomycetes</taxon>
        <taxon>Micrococcales</taxon>
        <taxon>Dermacoccaceae</taxon>
        <taxon>Rudaeicoccus</taxon>
    </lineage>
</organism>
<dbReference type="InterPro" id="IPR018076">
    <property type="entry name" value="T2SS_GspF_dom"/>
</dbReference>
<dbReference type="PANTHER" id="PTHR35007:SF4">
    <property type="entry name" value="CONSERVED TRANSMEMBRANE PROTEIN-RELATED"/>
    <property type="match status" value="1"/>
</dbReference>
<evidence type="ECO:0000256" key="5">
    <source>
        <dbReference type="ARBA" id="ARBA00023136"/>
    </source>
</evidence>
<proteinExistence type="predicted"/>
<accession>A0A561E328</accession>
<feature type="transmembrane region" description="Helical" evidence="6">
    <location>
        <begin position="70"/>
        <end position="92"/>
    </location>
</feature>
<dbReference type="GO" id="GO:0005886">
    <property type="term" value="C:plasma membrane"/>
    <property type="evidence" value="ECO:0007669"/>
    <property type="project" value="UniProtKB-SubCell"/>
</dbReference>
<evidence type="ECO:0000259" key="7">
    <source>
        <dbReference type="Pfam" id="PF00482"/>
    </source>
</evidence>
<evidence type="ECO:0000256" key="2">
    <source>
        <dbReference type="ARBA" id="ARBA00022475"/>
    </source>
</evidence>
<evidence type="ECO:0000256" key="1">
    <source>
        <dbReference type="ARBA" id="ARBA00004651"/>
    </source>
</evidence>
<gene>
    <name evidence="8" type="ORF">BKA23_2348</name>
</gene>
<sequence>MSGVLAALFGVIVLGWPRRHPVVPLGSATTGAVQESEVGASGLIRWVLARRSGRSVSADVDRLVMMLEGIGPAIAAGVAPAAAVATSALLAAGSINDARLRDDLKALAEAATAGEELSHRWRALHHDHAVPAFAGVARAWALSEQLGCGLSESLSAATELMREQVDRERRAAVATAGPRATMQLLSGLPLVGVGIAALIGVLPWQLYAGRLGLVVLGGGLLLLFAGRRMVHRMIRRACASAALS</sequence>
<dbReference type="OrthoDB" id="4872085at2"/>